<evidence type="ECO:0000256" key="1">
    <source>
        <dbReference type="SAM" id="SignalP"/>
    </source>
</evidence>
<evidence type="ECO:0000259" key="2">
    <source>
        <dbReference type="Pfam" id="PF03413"/>
    </source>
</evidence>
<feature type="chain" id="PRO_5045975481" evidence="1">
    <location>
        <begin position="29"/>
        <end position="191"/>
    </location>
</feature>
<proteinExistence type="predicted"/>
<feature type="signal peptide" evidence="1">
    <location>
        <begin position="1"/>
        <end position="28"/>
    </location>
</feature>
<protein>
    <submittedName>
        <fullName evidence="3">PepSY domain-containing protein</fullName>
    </submittedName>
</protein>
<reference evidence="3 4" key="1">
    <citation type="submission" date="2022-08" db="EMBL/GenBank/DDBJ databases">
        <title>Aerococcaceae sp. nov isolated from spoiled eye mask.</title>
        <authorList>
            <person name="Zhou G."/>
            <person name="Xie X.-B."/>
            <person name="Shi Q.-S."/>
            <person name="Wang Y.-S."/>
            <person name="Wen X."/>
            <person name="Peng H."/>
            <person name="Yang X.-J."/>
            <person name="Tao H.-B."/>
            <person name="Huang X.-M."/>
        </authorList>
    </citation>
    <scope>NUCLEOTIDE SEQUENCE [LARGE SCALE GENOMIC DNA]</scope>
    <source>
        <strain evidence="4">DM20194951</strain>
    </source>
</reference>
<dbReference type="InterPro" id="IPR025711">
    <property type="entry name" value="PepSY"/>
</dbReference>
<name>A0ABY5P5E5_9LACT</name>
<accession>A0ABY5P5E5</accession>
<gene>
    <name evidence="3" type="ORF">NRE15_12430</name>
</gene>
<feature type="domain" description="PepSY" evidence="2">
    <location>
        <begin position="127"/>
        <end position="186"/>
    </location>
</feature>
<dbReference type="RefSeq" id="WP_313793200.1">
    <property type="nucleotide sequence ID" value="NZ_CP102453.1"/>
</dbReference>
<dbReference type="EMBL" id="CP102453">
    <property type="protein sequence ID" value="UUX33695.1"/>
    <property type="molecule type" value="Genomic_DNA"/>
</dbReference>
<keyword evidence="1" id="KW-0732">Signal</keyword>
<keyword evidence="4" id="KW-1185">Reference proteome</keyword>
<dbReference type="Pfam" id="PF03413">
    <property type="entry name" value="PepSY"/>
    <property type="match status" value="1"/>
</dbReference>
<sequence>MKKTMKQSLLLSMSVLTLGAVFPTSVLAQTESSEVVSEHEMAVSDLQSALDLALELFFEQVPDIGVTYIDIDLKEDGSYKIDLQGYNAEGEYDYELRVAGEEISDEEFDFDDDDDDDDEILDLDNYLSIDEITQIALDTIGSGKVTDWTLEYDDDRPEWHLELDEVNGDDDDVEITLHAETGEVLELDDDD</sequence>
<organism evidence="3 4">
    <name type="scientific">Fundicoccus culcitae</name>
    <dbReference type="NCBI Taxonomy" id="2969821"/>
    <lineage>
        <taxon>Bacteria</taxon>
        <taxon>Bacillati</taxon>
        <taxon>Bacillota</taxon>
        <taxon>Bacilli</taxon>
        <taxon>Lactobacillales</taxon>
        <taxon>Aerococcaceae</taxon>
        <taxon>Fundicoccus</taxon>
    </lineage>
</organism>
<evidence type="ECO:0000313" key="3">
    <source>
        <dbReference type="EMBL" id="UUX33695.1"/>
    </source>
</evidence>
<dbReference type="Proteomes" id="UP001315967">
    <property type="component" value="Chromosome"/>
</dbReference>
<evidence type="ECO:0000313" key="4">
    <source>
        <dbReference type="Proteomes" id="UP001315967"/>
    </source>
</evidence>
<dbReference type="Gene3D" id="3.10.450.40">
    <property type="match status" value="1"/>
</dbReference>